<evidence type="ECO:0000313" key="5">
    <source>
        <dbReference type="Proteomes" id="UP000188174"/>
    </source>
</evidence>
<dbReference type="Proteomes" id="UP000188174">
    <property type="component" value="Chromosome"/>
</dbReference>
<gene>
    <name evidence="4" type="ORF">B0E33_07655</name>
</gene>
<evidence type="ECO:0000256" key="1">
    <source>
        <dbReference type="ARBA" id="ARBA00006484"/>
    </source>
</evidence>
<evidence type="ECO:0000259" key="3">
    <source>
        <dbReference type="SMART" id="SM00822"/>
    </source>
</evidence>
<evidence type="ECO:0000256" key="2">
    <source>
        <dbReference type="ARBA" id="ARBA00023002"/>
    </source>
</evidence>
<dbReference type="CDD" id="cd05233">
    <property type="entry name" value="SDR_c"/>
    <property type="match status" value="1"/>
</dbReference>
<dbReference type="Gene3D" id="3.40.50.720">
    <property type="entry name" value="NAD(P)-binding Rossmann-like Domain"/>
    <property type="match status" value="1"/>
</dbReference>
<accession>A0ABM6HZZ0</accession>
<reference evidence="4 5" key="1">
    <citation type="submission" date="2017-02" db="EMBL/GenBank/DDBJ databases">
        <authorList>
            <person name="Jeong S."/>
        </authorList>
    </citation>
    <scope>NUCLEOTIDE SEQUENCE [LARGE SCALE GENOMIC DNA]</scope>
    <source>
        <strain evidence="4 5">RMAR6-6</strain>
    </source>
</reference>
<dbReference type="PRINTS" id="PR00081">
    <property type="entry name" value="GDHRDH"/>
</dbReference>
<dbReference type="InterPro" id="IPR002347">
    <property type="entry name" value="SDR_fam"/>
</dbReference>
<dbReference type="InterPro" id="IPR057326">
    <property type="entry name" value="KR_dom"/>
</dbReference>
<dbReference type="SUPFAM" id="SSF51735">
    <property type="entry name" value="NAD(P)-binding Rossmann-fold domains"/>
    <property type="match status" value="1"/>
</dbReference>
<keyword evidence="2" id="KW-0560">Oxidoreductase</keyword>
<keyword evidence="5" id="KW-1185">Reference proteome</keyword>
<dbReference type="InterPro" id="IPR036291">
    <property type="entry name" value="NAD(P)-bd_dom_sf"/>
</dbReference>
<organism evidence="4 5">
    <name type="scientific">Roseibium algicola</name>
    <dbReference type="NCBI Taxonomy" id="2857014"/>
    <lineage>
        <taxon>Bacteria</taxon>
        <taxon>Pseudomonadati</taxon>
        <taxon>Pseudomonadota</taxon>
        <taxon>Alphaproteobacteria</taxon>
        <taxon>Hyphomicrobiales</taxon>
        <taxon>Stappiaceae</taxon>
        <taxon>Roseibium</taxon>
    </lineage>
</organism>
<comment type="similarity">
    <text evidence="1">Belongs to the short-chain dehydrogenases/reductases (SDR) family.</text>
</comment>
<evidence type="ECO:0000313" key="4">
    <source>
        <dbReference type="EMBL" id="AQQ03489.1"/>
    </source>
</evidence>
<dbReference type="Pfam" id="PF13561">
    <property type="entry name" value="adh_short_C2"/>
    <property type="match status" value="1"/>
</dbReference>
<dbReference type="PANTHER" id="PTHR43639">
    <property type="entry name" value="OXIDOREDUCTASE, SHORT-CHAIN DEHYDROGENASE/REDUCTASE FAMILY (AFU_ORTHOLOGUE AFUA_5G02870)"/>
    <property type="match status" value="1"/>
</dbReference>
<dbReference type="PANTHER" id="PTHR43639:SF1">
    <property type="entry name" value="SHORT-CHAIN DEHYDROGENASE_REDUCTASE FAMILY PROTEIN"/>
    <property type="match status" value="1"/>
</dbReference>
<dbReference type="SMART" id="SM00822">
    <property type="entry name" value="PKS_KR"/>
    <property type="match status" value="1"/>
</dbReference>
<name>A0ABM6HZZ0_9HYPH</name>
<protein>
    <submittedName>
        <fullName evidence="4">Ketoreductase</fullName>
    </submittedName>
</protein>
<dbReference type="RefSeq" id="WP_077290855.1">
    <property type="nucleotide sequence ID" value="NZ_CP019630.1"/>
</dbReference>
<dbReference type="PRINTS" id="PR00080">
    <property type="entry name" value="SDRFAMILY"/>
</dbReference>
<dbReference type="EMBL" id="CP019630">
    <property type="protein sequence ID" value="AQQ03489.1"/>
    <property type="molecule type" value="Genomic_DNA"/>
</dbReference>
<sequence>MNERTNWQGKVAIVTGGSSGIGEATALALTGQGANVVITGRNASKLAGVAGKSEAIEAVQADSADPAGSRRAVEAALGRWGRLDLVVNNAGAGKPLPIESYDAETLSEICAVNIVAPSLLLKEAQSALRDSKGAVVNIGTAVSQNAAPGLAHYAATKAALEHLTRSWAIELAGDGVRVNAVSPGPVKSGALTGMMGLPPEVAQTIEETEAAQVPMGRRGLTSDLVPWILQLGSSANEWLTAQVITIDGGWSLRGQAG</sequence>
<feature type="domain" description="Ketoreductase" evidence="3">
    <location>
        <begin position="10"/>
        <end position="184"/>
    </location>
</feature>
<proteinExistence type="inferred from homology"/>